<gene>
    <name evidence="1" type="ORF">HanXRQr2_Chr17g0821571</name>
</gene>
<dbReference type="Gramene" id="mRNA:HanXRQr2_Chr17g0821571">
    <property type="protein sequence ID" value="CDS:HanXRQr2_Chr17g0821571.1"/>
    <property type="gene ID" value="HanXRQr2_Chr17g0821571"/>
</dbReference>
<dbReference type="Proteomes" id="UP000215914">
    <property type="component" value="Unassembled WGS sequence"/>
</dbReference>
<reference evidence="1" key="1">
    <citation type="journal article" date="2017" name="Nature">
        <title>The sunflower genome provides insights into oil metabolism, flowering and Asterid evolution.</title>
        <authorList>
            <person name="Badouin H."/>
            <person name="Gouzy J."/>
            <person name="Grassa C.J."/>
            <person name="Murat F."/>
            <person name="Staton S.E."/>
            <person name="Cottret L."/>
            <person name="Lelandais-Briere C."/>
            <person name="Owens G.L."/>
            <person name="Carrere S."/>
            <person name="Mayjonade B."/>
            <person name="Legrand L."/>
            <person name="Gill N."/>
            <person name="Kane N.C."/>
            <person name="Bowers J.E."/>
            <person name="Hubner S."/>
            <person name="Bellec A."/>
            <person name="Berard A."/>
            <person name="Berges H."/>
            <person name="Blanchet N."/>
            <person name="Boniface M.C."/>
            <person name="Brunel D."/>
            <person name="Catrice O."/>
            <person name="Chaidir N."/>
            <person name="Claudel C."/>
            <person name="Donnadieu C."/>
            <person name="Faraut T."/>
            <person name="Fievet G."/>
            <person name="Helmstetter N."/>
            <person name="King M."/>
            <person name="Knapp S.J."/>
            <person name="Lai Z."/>
            <person name="Le Paslier M.C."/>
            <person name="Lippi Y."/>
            <person name="Lorenzon L."/>
            <person name="Mandel J.R."/>
            <person name="Marage G."/>
            <person name="Marchand G."/>
            <person name="Marquand E."/>
            <person name="Bret-Mestries E."/>
            <person name="Morien E."/>
            <person name="Nambeesan S."/>
            <person name="Nguyen T."/>
            <person name="Pegot-Espagnet P."/>
            <person name="Pouilly N."/>
            <person name="Raftis F."/>
            <person name="Sallet E."/>
            <person name="Schiex T."/>
            <person name="Thomas J."/>
            <person name="Vandecasteele C."/>
            <person name="Vares D."/>
            <person name="Vear F."/>
            <person name="Vautrin S."/>
            <person name="Crespi M."/>
            <person name="Mangin B."/>
            <person name="Burke J.M."/>
            <person name="Salse J."/>
            <person name="Munos S."/>
            <person name="Vincourt P."/>
            <person name="Rieseberg L.H."/>
            <person name="Langlade N.B."/>
        </authorList>
    </citation>
    <scope>NUCLEOTIDE SEQUENCE</scope>
    <source>
        <tissue evidence="1">Leaves</tissue>
    </source>
</reference>
<evidence type="ECO:0000313" key="1">
    <source>
        <dbReference type="EMBL" id="KAF5757007.1"/>
    </source>
</evidence>
<comment type="caution">
    <text evidence="1">The sequence shown here is derived from an EMBL/GenBank/DDBJ whole genome shotgun (WGS) entry which is preliminary data.</text>
</comment>
<sequence>MYASSLVAPIDWAILKHASSASYSALLLEHSKSNRRAYISLISSGLINMRHAPEPFPLDDPSVYNFQVCLAVLDSGMSWTTGSCITSPSGISGKKSAITCPLIVVRFQYSISRAPNSSAHLANLPEISGLCKICFSG</sequence>
<organism evidence="1 2">
    <name type="scientific">Helianthus annuus</name>
    <name type="common">Common sunflower</name>
    <dbReference type="NCBI Taxonomy" id="4232"/>
    <lineage>
        <taxon>Eukaryota</taxon>
        <taxon>Viridiplantae</taxon>
        <taxon>Streptophyta</taxon>
        <taxon>Embryophyta</taxon>
        <taxon>Tracheophyta</taxon>
        <taxon>Spermatophyta</taxon>
        <taxon>Magnoliopsida</taxon>
        <taxon>eudicotyledons</taxon>
        <taxon>Gunneridae</taxon>
        <taxon>Pentapetalae</taxon>
        <taxon>asterids</taxon>
        <taxon>campanulids</taxon>
        <taxon>Asterales</taxon>
        <taxon>Asteraceae</taxon>
        <taxon>Asteroideae</taxon>
        <taxon>Heliantheae alliance</taxon>
        <taxon>Heliantheae</taxon>
        <taxon>Helianthus</taxon>
    </lineage>
</organism>
<dbReference type="AlphaFoldDB" id="A0A9K3DMU6"/>
<accession>A0A9K3DMU6</accession>
<keyword evidence="2" id="KW-1185">Reference proteome</keyword>
<proteinExistence type="predicted"/>
<dbReference type="EMBL" id="MNCJ02000332">
    <property type="protein sequence ID" value="KAF5757007.1"/>
    <property type="molecule type" value="Genomic_DNA"/>
</dbReference>
<reference evidence="1" key="2">
    <citation type="submission" date="2020-06" db="EMBL/GenBank/DDBJ databases">
        <title>Helianthus annuus Genome sequencing and assembly Release 2.</title>
        <authorList>
            <person name="Gouzy J."/>
            <person name="Langlade N."/>
            <person name="Munos S."/>
        </authorList>
    </citation>
    <scope>NUCLEOTIDE SEQUENCE</scope>
    <source>
        <tissue evidence="1">Leaves</tissue>
    </source>
</reference>
<name>A0A9K3DMU6_HELAN</name>
<protein>
    <submittedName>
        <fullName evidence="1">Uncharacterized protein</fullName>
    </submittedName>
</protein>
<evidence type="ECO:0000313" key="2">
    <source>
        <dbReference type="Proteomes" id="UP000215914"/>
    </source>
</evidence>